<dbReference type="AlphaFoldDB" id="A0A061GBW0"/>
<dbReference type="HOGENOM" id="CLU_2692789_0_0_1"/>
<sequence length="74" mass="8161">MDATSPPSSAHQNHSRTPPNFLSGHACLLPTYLKRSGMCVSRAEDFMCMTSMDGDSAFSRPDCPCCTTYFDYLT</sequence>
<evidence type="ECO:0000313" key="2">
    <source>
        <dbReference type="EMBL" id="EOY26898.1"/>
    </source>
</evidence>
<dbReference type="EMBL" id="CM001884">
    <property type="protein sequence ID" value="EOY26898.1"/>
    <property type="molecule type" value="Genomic_DNA"/>
</dbReference>
<name>A0A061GBW0_THECC</name>
<dbReference type="Proteomes" id="UP000026915">
    <property type="component" value="Chromosome 6"/>
</dbReference>
<organism evidence="2 3">
    <name type="scientific">Theobroma cacao</name>
    <name type="common">Cacao</name>
    <name type="synonym">Cocoa</name>
    <dbReference type="NCBI Taxonomy" id="3641"/>
    <lineage>
        <taxon>Eukaryota</taxon>
        <taxon>Viridiplantae</taxon>
        <taxon>Streptophyta</taxon>
        <taxon>Embryophyta</taxon>
        <taxon>Tracheophyta</taxon>
        <taxon>Spermatophyta</taxon>
        <taxon>Magnoliopsida</taxon>
        <taxon>eudicotyledons</taxon>
        <taxon>Gunneridae</taxon>
        <taxon>Pentapetalae</taxon>
        <taxon>rosids</taxon>
        <taxon>malvids</taxon>
        <taxon>Malvales</taxon>
        <taxon>Malvaceae</taxon>
        <taxon>Byttnerioideae</taxon>
        <taxon>Theobroma</taxon>
    </lineage>
</organism>
<dbReference type="Gramene" id="EOY26898">
    <property type="protein sequence ID" value="EOY26898"/>
    <property type="gene ID" value="TCM_028865"/>
</dbReference>
<proteinExistence type="predicted"/>
<feature type="region of interest" description="Disordered" evidence="1">
    <location>
        <begin position="1"/>
        <end position="23"/>
    </location>
</feature>
<evidence type="ECO:0000256" key="1">
    <source>
        <dbReference type="SAM" id="MobiDB-lite"/>
    </source>
</evidence>
<reference evidence="2 3" key="1">
    <citation type="journal article" date="2013" name="Genome Biol.">
        <title>The genome sequence of the most widely cultivated cacao type and its use to identify candidate genes regulating pod color.</title>
        <authorList>
            <person name="Motamayor J.C."/>
            <person name="Mockaitis K."/>
            <person name="Schmutz J."/>
            <person name="Haiminen N."/>
            <person name="Iii D.L."/>
            <person name="Cornejo O."/>
            <person name="Findley S.D."/>
            <person name="Zheng P."/>
            <person name="Utro F."/>
            <person name="Royaert S."/>
            <person name="Saski C."/>
            <person name="Jenkins J."/>
            <person name="Podicheti R."/>
            <person name="Zhao M."/>
            <person name="Scheffler B.E."/>
            <person name="Stack J.C."/>
            <person name="Feltus F.A."/>
            <person name="Mustiga G.M."/>
            <person name="Amores F."/>
            <person name="Phillips W."/>
            <person name="Marelli J.P."/>
            <person name="May G.D."/>
            <person name="Shapiro H."/>
            <person name="Ma J."/>
            <person name="Bustamante C.D."/>
            <person name="Schnell R.J."/>
            <person name="Main D."/>
            <person name="Gilbert D."/>
            <person name="Parida L."/>
            <person name="Kuhn D.N."/>
        </authorList>
    </citation>
    <scope>NUCLEOTIDE SEQUENCE [LARGE SCALE GENOMIC DNA]</scope>
    <source>
        <strain evidence="3">cv. Matina 1-6</strain>
    </source>
</reference>
<dbReference type="InParanoid" id="A0A061GBW0"/>
<evidence type="ECO:0000313" key="3">
    <source>
        <dbReference type="Proteomes" id="UP000026915"/>
    </source>
</evidence>
<accession>A0A061GBW0</accession>
<keyword evidence="3" id="KW-1185">Reference proteome</keyword>
<protein>
    <submittedName>
        <fullName evidence="2">Uncharacterized protein</fullName>
    </submittedName>
</protein>
<gene>
    <name evidence="2" type="ORF">TCM_028865</name>
</gene>
<feature type="compositionally biased region" description="Polar residues" evidence="1">
    <location>
        <begin position="1"/>
        <end position="20"/>
    </location>
</feature>